<proteinExistence type="predicted"/>
<name>A0A9N9IFC2_9GLOM</name>
<dbReference type="EMBL" id="CAJVQA010015024">
    <property type="protein sequence ID" value="CAG8734655.1"/>
    <property type="molecule type" value="Genomic_DNA"/>
</dbReference>
<evidence type="ECO:0000313" key="3">
    <source>
        <dbReference type="Proteomes" id="UP000789759"/>
    </source>
</evidence>
<feature type="non-terminal residue" evidence="2">
    <location>
        <position position="235"/>
    </location>
</feature>
<gene>
    <name evidence="2" type="ORF">CPELLU_LOCUS13714</name>
</gene>
<evidence type="ECO:0000313" key="2">
    <source>
        <dbReference type="EMBL" id="CAG8734655.1"/>
    </source>
</evidence>
<reference evidence="2" key="1">
    <citation type="submission" date="2021-06" db="EMBL/GenBank/DDBJ databases">
        <authorList>
            <person name="Kallberg Y."/>
            <person name="Tangrot J."/>
            <person name="Rosling A."/>
        </authorList>
    </citation>
    <scope>NUCLEOTIDE SEQUENCE</scope>
    <source>
        <strain evidence="2">FL966</strain>
    </source>
</reference>
<comment type="caution">
    <text evidence="2">The sequence shown here is derived from an EMBL/GenBank/DDBJ whole genome shotgun (WGS) entry which is preliminary data.</text>
</comment>
<accession>A0A9N9IFC2</accession>
<dbReference type="Proteomes" id="UP000789759">
    <property type="component" value="Unassembled WGS sequence"/>
</dbReference>
<evidence type="ECO:0000256" key="1">
    <source>
        <dbReference type="SAM" id="Coils"/>
    </source>
</evidence>
<protein>
    <submittedName>
        <fullName evidence="2">7619_t:CDS:1</fullName>
    </submittedName>
</protein>
<dbReference type="OrthoDB" id="8194222at2759"/>
<dbReference type="AlphaFoldDB" id="A0A9N9IFC2"/>
<sequence length="235" mass="26476">AVKNPSTNQTPSTRSIAQAYGFLETILRCAIKNDGPLSHLGHAKILTDHEERQLIIEADEPTLLMKMVQLQKVIAKKGAHQVHQVSNSGSYEHISICPTISAAGTYIPPLIIYKKKQMILGLLDGVPAGSVMEFTETGYMRESLVNFCSENNILLYTLSSHITHILQPAKLPFIILKRAYTKKYNRFRINNDNKHVTKHTFTQEVLMSEIMLLNQKVEQLEEELEIFKNSGTSSL</sequence>
<feature type="coiled-coil region" evidence="1">
    <location>
        <begin position="203"/>
        <end position="230"/>
    </location>
</feature>
<keyword evidence="1" id="KW-0175">Coiled coil</keyword>
<keyword evidence="3" id="KW-1185">Reference proteome</keyword>
<organism evidence="2 3">
    <name type="scientific">Cetraspora pellucida</name>
    <dbReference type="NCBI Taxonomy" id="1433469"/>
    <lineage>
        <taxon>Eukaryota</taxon>
        <taxon>Fungi</taxon>
        <taxon>Fungi incertae sedis</taxon>
        <taxon>Mucoromycota</taxon>
        <taxon>Glomeromycotina</taxon>
        <taxon>Glomeromycetes</taxon>
        <taxon>Diversisporales</taxon>
        <taxon>Gigasporaceae</taxon>
        <taxon>Cetraspora</taxon>
    </lineage>
</organism>